<name>I6T7W8_ENTHA</name>
<keyword evidence="2" id="KW-1185">Reference proteome</keyword>
<proteinExistence type="predicted"/>
<evidence type="ECO:0000313" key="2">
    <source>
        <dbReference type="Proteomes" id="UP000002895"/>
    </source>
</evidence>
<dbReference type="HOGENOM" id="CLU_3373634_0_0_9"/>
<reference evidence="1 2" key="1">
    <citation type="journal article" date="2012" name="J. Bacteriol.">
        <title>Genome sequence of Enterococcus hirae (Streptococcus faecalis) ATCC 9790, a model organism for the study of ion transport, bioenergetics, and copper homeostasis.</title>
        <authorList>
            <person name="Gaechter T."/>
            <person name="Wunderlin C."/>
            <person name="Schmidheini T."/>
            <person name="Solioz M."/>
        </authorList>
    </citation>
    <scope>NUCLEOTIDE SEQUENCE [LARGE SCALE GENOMIC DNA]</scope>
    <source>
        <strain evidence="2">ATCC 9790 / DSM 20160 / JCM 8729 / LMG 6399 / NBRC 3181 / NCIMB 6459 / NCDO 1258 / NCTC 12367 / WDCM 00089 / R</strain>
    </source>
</reference>
<sequence length="34" mass="4088">MSKLNDEIKEAFFYVLFRPFAEFLMKGLFVLKQS</sequence>
<dbReference type="EMBL" id="CP003504">
    <property type="protein sequence ID" value="AFM69279.1"/>
    <property type="molecule type" value="Genomic_DNA"/>
</dbReference>
<dbReference type="Proteomes" id="UP000002895">
    <property type="component" value="Chromosome"/>
</dbReference>
<dbReference type="AlphaFoldDB" id="I6T7W8"/>
<evidence type="ECO:0000313" key="1">
    <source>
        <dbReference type="EMBL" id="AFM69279.1"/>
    </source>
</evidence>
<organism evidence="1 2">
    <name type="scientific">Enterococcus hirae (strain ATCC 9790 / DSM 20160 / JCM 8729 / LMG 6399 / NBRC 3181 / NCIMB 6459 / NCDO 1258 / NCTC 12367 / WDCM 00089 / R)</name>
    <dbReference type="NCBI Taxonomy" id="768486"/>
    <lineage>
        <taxon>Bacteria</taxon>
        <taxon>Bacillati</taxon>
        <taxon>Bacillota</taxon>
        <taxon>Bacilli</taxon>
        <taxon>Lactobacillales</taxon>
        <taxon>Enterococcaceae</taxon>
        <taxon>Enterococcus</taxon>
    </lineage>
</organism>
<dbReference type="KEGG" id="ehr:EHR_01445"/>
<protein>
    <submittedName>
        <fullName evidence="1">Uncharacterized protein</fullName>
    </submittedName>
</protein>
<gene>
    <name evidence="1" type="ordered locus">EHR_01445</name>
</gene>
<accession>I6T7W8</accession>